<feature type="domain" description="HTH araC/xylS-type" evidence="3">
    <location>
        <begin position="453"/>
        <end position="565"/>
    </location>
</feature>
<keyword evidence="1" id="KW-0812">Transmembrane</keyword>
<dbReference type="GO" id="GO:0003700">
    <property type="term" value="F:DNA-binding transcription factor activity"/>
    <property type="evidence" value="ECO:0007669"/>
    <property type="project" value="InterPro"/>
</dbReference>
<dbReference type="OrthoDB" id="5295174at2"/>
<dbReference type="GO" id="GO:0043565">
    <property type="term" value="F:sequence-specific DNA binding"/>
    <property type="evidence" value="ECO:0007669"/>
    <property type="project" value="InterPro"/>
</dbReference>
<feature type="transmembrane region" description="Helical" evidence="1">
    <location>
        <begin position="377"/>
        <end position="398"/>
    </location>
</feature>
<dbReference type="SMART" id="SM00342">
    <property type="entry name" value="HTH_ARAC"/>
    <property type="match status" value="1"/>
</dbReference>
<accession>A0A316WY06</accession>
<sequence length="576" mass="68310">MMKLIFPILLMLSNLIYAQKTFKNDSLKEYNFLDLKVKFDDYYYRDKTHESKIIAKYFLQKAKNEKNESQIAEGYMLMQFDVPFTDALKYIDSVKIYSKKLDKKVYPAKIYLLRGNLYFKFDYLKQSLDNYILALRYAKENKNERQIAFTELNIAFLQNYIGKYKEATKIFRHYLYNANSLHNIERDQIQQNLIDAYIMLNKLDSAKVLIKGGIQSSLKNKDKYNYYKYLSLSGFYNIKKENYKKAVDELLLCKKYFSTDITDLNINYTLFVLGKAYIGLYKKDKAIQSFTELDSNVQKTNNTFPELREVYTYLIDYYKEKNDKEKQLYYIERFLKIDIKLDEQFQYLSTELPKKYDTPILLQEKENIINDLENRKIILFSSIGILLTALLLLSFFYYKSKNTEKQHRKIAQDLINSIERKNLETPKAVLVPEQLQNIKEINIEDKTNKTISEEVTQFILKELENFETKEFFLKKGITSASLAKSIKTNTTYLSEVINTQKGKNFAAYLNDLRIDYVLNRLIKDKKFRSYKVVAVAEELGYNNEQSFSLAFKKKTGTTLSIYIKEIEKQIVSKKYK</sequence>
<evidence type="ECO:0000256" key="1">
    <source>
        <dbReference type="SAM" id="Phobius"/>
    </source>
</evidence>
<comment type="caution">
    <text evidence="4">The sequence shown here is derived from an EMBL/GenBank/DDBJ whole genome shotgun (WGS) entry which is preliminary data.</text>
</comment>
<feature type="chain" id="PRO_5016262443" description="HTH araC/xylS-type domain-containing protein" evidence="2">
    <location>
        <begin position="19"/>
        <end position="576"/>
    </location>
</feature>
<dbReference type="AlphaFoldDB" id="A0A316WY06"/>
<protein>
    <recommendedName>
        <fullName evidence="3">HTH araC/xylS-type domain-containing protein</fullName>
    </recommendedName>
</protein>
<evidence type="ECO:0000259" key="3">
    <source>
        <dbReference type="PROSITE" id="PS01124"/>
    </source>
</evidence>
<keyword evidence="1" id="KW-1133">Transmembrane helix</keyword>
<feature type="signal peptide" evidence="2">
    <location>
        <begin position="1"/>
        <end position="18"/>
    </location>
</feature>
<dbReference type="InterPro" id="IPR011990">
    <property type="entry name" value="TPR-like_helical_dom_sf"/>
</dbReference>
<name>A0A316WY06_9FLAO</name>
<dbReference type="Proteomes" id="UP000236182">
    <property type="component" value="Unassembled WGS sequence"/>
</dbReference>
<dbReference type="EMBL" id="PPEI02000002">
    <property type="protein sequence ID" value="PWN66294.1"/>
    <property type="molecule type" value="Genomic_DNA"/>
</dbReference>
<dbReference type="Gene3D" id="1.25.40.10">
    <property type="entry name" value="Tetratricopeptide repeat domain"/>
    <property type="match status" value="1"/>
</dbReference>
<keyword evidence="2" id="KW-0732">Signal</keyword>
<dbReference type="PROSITE" id="PS01124">
    <property type="entry name" value="HTH_ARAC_FAMILY_2"/>
    <property type="match status" value="1"/>
</dbReference>
<dbReference type="InterPro" id="IPR018060">
    <property type="entry name" value="HTH_AraC"/>
</dbReference>
<proteinExistence type="predicted"/>
<evidence type="ECO:0000313" key="5">
    <source>
        <dbReference type="Proteomes" id="UP000236182"/>
    </source>
</evidence>
<evidence type="ECO:0000313" key="4">
    <source>
        <dbReference type="EMBL" id="PWN66294.1"/>
    </source>
</evidence>
<dbReference type="Pfam" id="PF12833">
    <property type="entry name" value="HTH_18"/>
    <property type="match status" value="1"/>
</dbReference>
<keyword evidence="1" id="KW-0472">Membrane</keyword>
<reference evidence="4" key="1">
    <citation type="submission" date="2018-04" db="EMBL/GenBank/DDBJ databases">
        <title>Draft Genome Sequences of Chryseobacterium lactis NCTC11390T isolated from milk, Chryseobacterium oncorhynchi 701B-08T from rainbow trout, and Chryseobacterium viscerum 687B-08T from diseased fish.</title>
        <authorList>
            <person name="Jeong J.-J."/>
            <person name="Lee Y.J."/>
            <person name="Pathiraja D."/>
            <person name="Park B."/>
            <person name="Choi I.-G."/>
            <person name="Kim K.D."/>
        </authorList>
    </citation>
    <scope>NUCLEOTIDE SEQUENCE [LARGE SCALE GENOMIC DNA]</scope>
    <source>
        <strain evidence="4">701B-08</strain>
    </source>
</reference>
<organism evidence="4 5">
    <name type="scientific">Chryseobacterium oncorhynchi</name>
    <dbReference type="NCBI Taxonomy" id="741074"/>
    <lineage>
        <taxon>Bacteria</taxon>
        <taxon>Pseudomonadati</taxon>
        <taxon>Bacteroidota</taxon>
        <taxon>Flavobacteriia</taxon>
        <taxon>Flavobacteriales</taxon>
        <taxon>Weeksellaceae</taxon>
        <taxon>Chryseobacterium group</taxon>
        <taxon>Chryseobacterium</taxon>
    </lineage>
</organism>
<gene>
    <name evidence="4" type="ORF">C1638_007985</name>
</gene>
<dbReference type="SUPFAM" id="SSF48452">
    <property type="entry name" value="TPR-like"/>
    <property type="match status" value="2"/>
</dbReference>
<dbReference type="Gene3D" id="1.10.10.60">
    <property type="entry name" value="Homeodomain-like"/>
    <property type="match status" value="2"/>
</dbReference>
<keyword evidence="5" id="KW-1185">Reference proteome</keyword>
<evidence type="ECO:0000256" key="2">
    <source>
        <dbReference type="SAM" id="SignalP"/>
    </source>
</evidence>